<evidence type="ECO:0000256" key="6">
    <source>
        <dbReference type="SAM" id="MobiDB-lite"/>
    </source>
</evidence>
<feature type="transmembrane region" description="Helical" evidence="7">
    <location>
        <begin position="205"/>
        <end position="228"/>
    </location>
</feature>
<dbReference type="OrthoDB" id="529367at2759"/>
<dbReference type="EMBL" id="MU004190">
    <property type="protein sequence ID" value="KAF2494612.1"/>
    <property type="molecule type" value="Genomic_DNA"/>
</dbReference>
<accession>A0A6A6QR21</accession>
<feature type="binding site" evidence="5">
    <location>
        <position position="130"/>
    </location>
    <ligand>
        <name>Zn(2+)</name>
        <dbReference type="ChEBI" id="CHEBI:29105"/>
    </ligand>
</feature>
<feature type="compositionally biased region" description="Basic and acidic residues" evidence="6">
    <location>
        <begin position="14"/>
        <end position="28"/>
    </location>
</feature>
<evidence type="ECO:0000256" key="2">
    <source>
        <dbReference type="ARBA" id="ARBA00022692"/>
    </source>
</evidence>
<protein>
    <submittedName>
        <fullName evidence="8">MPR-like GPCR protein</fullName>
    </submittedName>
</protein>
<keyword evidence="5" id="KW-0862">Zinc</keyword>
<keyword evidence="5" id="KW-0479">Metal-binding</keyword>
<dbReference type="GO" id="GO:0046872">
    <property type="term" value="F:metal ion binding"/>
    <property type="evidence" value="ECO:0007669"/>
    <property type="project" value="UniProtKB-KW"/>
</dbReference>
<evidence type="ECO:0000256" key="4">
    <source>
        <dbReference type="ARBA" id="ARBA00023136"/>
    </source>
</evidence>
<sequence length="308" mass="35388">MASPRRLSPAAKSEPARDNAPKLRENSSTRRLLNRDQVPSWYAHNAYIRTGYRPVTTSTHLCFRSLTYPHNETVNIYSHLVPTVLALLGNCILAQYFTSHFPNASWKDQLIFHVYLTTSVVCFGISSAYHTLLCHSARICELWSRLDYVTIVFQILGSFISGIYVGFYCEPNLQKIYWSMIGTLCFVTGFAGVNPRLQGKKWRFVRLLAFVATGFSAFAPIIHAASIFPYEQLDKQAGLRYYYLEGLLIIIGVAFYATHFPESRKPEKFDIWGASHQIFHLFIVFGVFVHLYGVLHAFEWNYVNKRCR</sequence>
<dbReference type="Proteomes" id="UP000799750">
    <property type="component" value="Unassembled WGS sequence"/>
</dbReference>
<feature type="region of interest" description="Disordered" evidence="6">
    <location>
        <begin position="1"/>
        <end position="28"/>
    </location>
</feature>
<keyword evidence="2 7" id="KW-0812">Transmembrane</keyword>
<comment type="subcellular location">
    <subcellularLocation>
        <location evidence="1">Membrane</location>
        <topology evidence="1">Multi-pass membrane protein</topology>
    </subcellularLocation>
</comment>
<feature type="transmembrane region" description="Helical" evidence="7">
    <location>
        <begin position="240"/>
        <end position="257"/>
    </location>
</feature>
<dbReference type="GO" id="GO:0006882">
    <property type="term" value="P:intracellular zinc ion homeostasis"/>
    <property type="evidence" value="ECO:0007669"/>
    <property type="project" value="TreeGrafter"/>
</dbReference>
<dbReference type="GO" id="GO:0016020">
    <property type="term" value="C:membrane"/>
    <property type="evidence" value="ECO:0007669"/>
    <property type="project" value="UniProtKB-SubCell"/>
</dbReference>
<dbReference type="AlphaFoldDB" id="A0A6A6QR21"/>
<feature type="transmembrane region" description="Helical" evidence="7">
    <location>
        <begin position="146"/>
        <end position="164"/>
    </location>
</feature>
<evidence type="ECO:0000256" key="5">
    <source>
        <dbReference type="PIRSR" id="PIRSR604254-1"/>
    </source>
</evidence>
<feature type="transmembrane region" description="Helical" evidence="7">
    <location>
        <begin position="74"/>
        <end position="98"/>
    </location>
</feature>
<feature type="transmembrane region" description="Helical" evidence="7">
    <location>
        <begin position="176"/>
        <end position="193"/>
    </location>
</feature>
<feature type="transmembrane region" description="Helical" evidence="7">
    <location>
        <begin position="278"/>
        <end position="298"/>
    </location>
</feature>
<evidence type="ECO:0000256" key="7">
    <source>
        <dbReference type="SAM" id="Phobius"/>
    </source>
</evidence>
<evidence type="ECO:0000313" key="8">
    <source>
        <dbReference type="EMBL" id="KAF2494612.1"/>
    </source>
</evidence>
<dbReference type="Pfam" id="PF03006">
    <property type="entry name" value="HlyIII"/>
    <property type="match status" value="1"/>
</dbReference>
<evidence type="ECO:0000256" key="3">
    <source>
        <dbReference type="ARBA" id="ARBA00022989"/>
    </source>
</evidence>
<dbReference type="InterPro" id="IPR004254">
    <property type="entry name" value="AdipoR/HlyIII-related"/>
</dbReference>
<feature type="transmembrane region" description="Helical" evidence="7">
    <location>
        <begin position="110"/>
        <end position="134"/>
    </location>
</feature>
<organism evidence="8 9">
    <name type="scientific">Lophium mytilinum</name>
    <dbReference type="NCBI Taxonomy" id="390894"/>
    <lineage>
        <taxon>Eukaryota</taxon>
        <taxon>Fungi</taxon>
        <taxon>Dikarya</taxon>
        <taxon>Ascomycota</taxon>
        <taxon>Pezizomycotina</taxon>
        <taxon>Dothideomycetes</taxon>
        <taxon>Pleosporomycetidae</taxon>
        <taxon>Mytilinidiales</taxon>
        <taxon>Mytilinidiaceae</taxon>
        <taxon>Lophium</taxon>
    </lineage>
</organism>
<dbReference type="PANTHER" id="PTHR20855:SF130">
    <property type="entry name" value="HAEMOLYSIN-III FAMILY PROTEIN"/>
    <property type="match status" value="1"/>
</dbReference>
<evidence type="ECO:0000313" key="9">
    <source>
        <dbReference type="Proteomes" id="UP000799750"/>
    </source>
</evidence>
<reference evidence="8" key="1">
    <citation type="journal article" date="2020" name="Stud. Mycol.">
        <title>101 Dothideomycetes genomes: a test case for predicting lifestyles and emergence of pathogens.</title>
        <authorList>
            <person name="Haridas S."/>
            <person name="Albert R."/>
            <person name="Binder M."/>
            <person name="Bloem J."/>
            <person name="Labutti K."/>
            <person name="Salamov A."/>
            <person name="Andreopoulos B."/>
            <person name="Baker S."/>
            <person name="Barry K."/>
            <person name="Bills G."/>
            <person name="Bluhm B."/>
            <person name="Cannon C."/>
            <person name="Castanera R."/>
            <person name="Culley D."/>
            <person name="Daum C."/>
            <person name="Ezra D."/>
            <person name="Gonzalez J."/>
            <person name="Henrissat B."/>
            <person name="Kuo A."/>
            <person name="Liang C."/>
            <person name="Lipzen A."/>
            <person name="Lutzoni F."/>
            <person name="Magnuson J."/>
            <person name="Mondo S."/>
            <person name="Nolan M."/>
            <person name="Ohm R."/>
            <person name="Pangilinan J."/>
            <person name="Park H.-J."/>
            <person name="Ramirez L."/>
            <person name="Alfaro M."/>
            <person name="Sun H."/>
            <person name="Tritt A."/>
            <person name="Yoshinaga Y."/>
            <person name="Zwiers L.-H."/>
            <person name="Turgeon B."/>
            <person name="Goodwin S."/>
            <person name="Spatafora J."/>
            <person name="Crous P."/>
            <person name="Grigoriev I."/>
        </authorList>
    </citation>
    <scope>NUCLEOTIDE SEQUENCE</scope>
    <source>
        <strain evidence="8">CBS 269.34</strain>
    </source>
</reference>
<dbReference type="PANTHER" id="PTHR20855">
    <property type="entry name" value="ADIPOR/PROGESTIN RECEPTOR-RELATED"/>
    <property type="match status" value="1"/>
</dbReference>
<gene>
    <name evidence="8" type="ORF">BU16DRAFT_463105</name>
</gene>
<evidence type="ECO:0000256" key="1">
    <source>
        <dbReference type="ARBA" id="ARBA00004141"/>
    </source>
</evidence>
<name>A0A6A6QR21_9PEZI</name>
<proteinExistence type="predicted"/>
<feature type="binding site" evidence="5">
    <location>
        <position position="280"/>
    </location>
    <ligand>
        <name>Zn(2+)</name>
        <dbReference type="ChEBI" id="CHEBI:29105"/>
    </ligand>
</feature>
<keyword evidence="3 7" id="KW-1133">Transmembrane helix</keyword>
<dbReference type="GO" id="GO:0038023">
    <property type="term" value="F:signaling receptor activity"/>
    <property type="evidence" value="ECO:0007669"/>
    <property type="project" value="TreeGrafter"/>
</dbReference>
<keyword evidence="9" id="KW-1185">Reference proteome</keyword>
<feature type="binding site" evidence="5">
    <location>
        <position position="276"/>
    </location>
    <ligand>
        <name>Zn(2+)</name>
        <dbReference type="ChEBI" id="CHEBI:29105"/>
    </ligand>
</feature>
<keyword evidence="4 7" id="KW-0472">Membrane</keyword>